<feature type="chain" id="PRO_5039908247" evidence="1">
    <location>
        <begin position="22"/>
        <end position="135"/>
    </location>
</feature>
<reference evidence="2 3" key="1">
    <citation type="submission" date="2022-12" db="EMBL/GenBank/DDBJ databases">
        <title>Dasania phycosphaerae sp. nov., isolated from particulate material of the south coast of Korea.</title>
        <authorList>
            <person name="Jiang Y."/>
        </authorList>
    </citation>
    <scope>NUCLEOTIDE SEQUENCE [LARGE SCALE GENOMIC DNA]</scope>
    <source>
        <strain evidence="2 3">GY-19</strain>
    </source>
</reference>
<dbReference type="AlphaFoldDB" id="A0A9J6RR12"/>
<feature type="signal peptide" evidence="1">
    <location>
        <begin position="1"/>
        <end position="21"/>
    </location>
</feature>
<name>A0A9J6RR12_9GAMM</name>
<dbReference type="RefSeq" id="WP_268905315.1">
    <property type="nucleotide sequence ID" value="NZ_JAPTGG010000016.1"/>
</dbReference>
<keyword evidence="3" id="KW-1185">Reference proteome</keyword>
<proteinExistence type="predicted"/>
<dbReference type="Proteomes" id="UP001069090">
    <property type="component" value="Unassembled WGS sequence"/>
</dbReference>
<comment type="caution">
    <text evidence="2">The sequence shown here is derived from an EMBL/GenBank/DDBJ whole genome shotgun (WGS) entry which is preliminary data.</text>
</comment>
<evidence type="ECO:0000313" key="2">
    <source>
        <dbReference type="EMBL" id="MCZ0866802.1"/>
    </source>
</evidence>
<keyword evidence="1" id="KW-0732">Signal</keyword>
<gene>
    <name evidence="2" type="ORF">O0V09_16440</name>
</gene>
<protein>
    <submittedName>
        <fullName evidence="2">Uncharacterized protein</fullName>
    </submittedName>
</protein>
<evidence type="ECO:0000313" key="3">
    <source>
        <dbReference type="Proteomes" id="UP001069090"/>
    </source>
</evidence>
<organism evidence="2 3">
    <name type="scientific">Dasania phycosphaerae</name>
    <dbReference type="NCBI Taxonomy" id="2950436"/>
    <lineage>
        <taxon>Bacteria</taxon>
        <taxon>Pseudomonadati</taxon>
        <taxon>Pseudomonadota</taxon>
        <taxon>Gammaproteobacteria</taxon>
        <taxon>Cellvibrionales</taxon>
        <taxon>Spongiibacteraceae</taxon>
        <taxon>Dasania</taxon>
    </lineage>
</organism>
<evidence type="ECO:0000256" key="1">
    <source>
        <dbReference type="SAM" id="SignalP"/>
    </source>
</evidence>
<dbReference type="EMBL" id="JAPTGG010000016">
    <property type="protein sequence ID" value="MCZ0866802.1"/>
    <property type="molecule type" value="Genomic_DNA"/>
</dbReference>
<accession>A0A9J6RR12</accession>
<sequence>MNLHKTTLMMIFWLLCQQAGAVVVSVLPSQNERGFVVKAQASCHEKGSSTNNIRSATTAEPHHHGAAIEYDAPAFKLGFKCCDIDCRCCLGGCASMLLRESSQALVSLSFQPSNLSELAFPQTPVHTLFRPPIAS</sequence>